<reference evidence="2 3" key="2">
    <citation type="submission" date="2020-04" db="EMBL/GenBank/DDBJ databases">
        <title>Genome sequencing and assembly of multiple isolates from the Colletotrichum gloeosporioides species complex.</title>
        <authorList>
            <person name="Gan P."/>
            <person name="Shirasu K."/>
        </authorList>
    </citation>
    <scope>NUCLEOTIDE SEQUENCE [LARGE SCALE GENOMIC DNA]</scope>
    <source>
        <strain evidence="2 3">Nara gc5</strain>
    </source>
</reference>
<dbReference type="AlphaFoldDB" id="A0A7J6IXI6"/>
<protein>
    <submittedName>
        <fullName evidence="2">Uncharacterized protein</fullName>
    </submittedName>
</protein>
<dbReference type="GeneID" id="90980039"/>
<sequence length="71" mass="8153">MWLYFVRKAQSTGSLERSSLRDGRIRHQKKGRTQSPAVFQNSRLGPIAEHPVAWPFLPSGSAVSRNQLWYL</sequence>
<accession>A0A7J6IXI6</accession>
<proteinExistence type="predicted"/>
<gene>
    <name evidence="2" type="ORF">CGGC5_v009536</name>
</gene>
<dbReference type="RefSeq" id="XP_066008333.1">
    <property type="nucleotide sequence ID" value="XM_066152184.1"/>
</dbReference>
<evidence type="ECO:0000313" key="3">
    <source>
        <dbReference type="Proteomes" id="UP000011096"/>
    </source>
</evidence>
<dbReference type="InParanoid" id="A0A7J6IXI6"/>
<evidence type="ECO:0000313" key="2">
    <source>
        <dbReference type="EMBL" id="KAF4481806.1"/>
    </source>
</evidence>
<evidence type="ECO:0000256" key="1">
    <source>
        <dbReference type="SAM" id="MobiDB-lite"/>
    </source>
</evidence>
<feature type="region of interest" description="Disordered" evidence="1">
    <location>
        <begin position="17"/>
        <end position="38"/>
    </location>
</feature>
<dbReference type="Proteomes" id="UP000011096">
    <property type="component" value="Unassembled WGS sequence"/>
</dbReference>
<dbReference type="EMBL" id="ANPB02000005">
    <property type="protein sequence ID" value="KAF4481806.1"/>
    <property type="molecule type" value="Genomic_DNA"/>
</dbReference>
<keyword evidence="3" id="KW-1185">Reference proteome</keyword>
<comment type="caution">
    <text evidence="2">The sequence shown here is derived from an EMBL/GenBank/DDBJ whole genome shotgun (WGS) entry which is preliminary data.</text>
</comment>
<name>A0A7J6IXI6_COLFN</name>
<organism evidence="2 3">
    <name type="scientific">Colletotrichum fructicola (strain Nara gc5)</name>
    <name type="common">Anthracnose fungus</name>
    <name type="synonym">Colletotrichum gloeosporioides (strain Nara gc5)</name>
    <dbReference type="NCBI Taxonomy" id="1213859"/>
    <lineage>
        <taxon>Eukaryota</taxon>
        <taxon>Fungi</taxon>
        <taxon>Dikarya</taxon>
        <taxon>Ascomycota</taxon>
        <taxon>Pezizomycotina</taxon>
        <taxon>Sordariomycetes</taxon>
        <taxon>Hypocreomycetidae</taxon>
        <taxon>Glomerellales</taxon>
        <taxon>Glomerellaceae</taxon>
        <taxon>Colletotrichum</taxon>
        <taxon>Colletotrichum gloeosporioides species complex</taxon>
    </lineage>
</organism>
<reference evidence="2 3" key="1">
    <citation type="submission" date="2012-08" db="EMBL/GenBank/DDBJ databases">
        <authorList>
            <person name="Gan P.H.P."/>
            <person name="Ikeda K."/>
            <person name="Irieda H."/>
            <person name="Narusaka M."/>
            <person name="O'Connell R.J."/>
            <person name="Narusaka Y."/>
            <person name="Takano Y."/>
            <person name="Kubo Y."/>
            <person name="Shirasu K."/>
        </authorList>
    </citation>
    <scope>NUCLEOTIDE SEQUENCE [LARGE SCALE GENOMIC DNA]</scope>
    <source>
        <strain evidence="2 3">Nara gc5</strain>
    </source>
</reference>